<dbReference type="EMBL" id="JAHQIW010007440">
    <property type="protein sequence ID" value="KAJ1374292.1"/>
    <property type="molecule type" value="Genomic_DNA"/>
</dbReference>
<accession>A0AAD5RDP7</accession>
<comment type="caution">
    <text evidence="2">The sequence shown here is derived from an EMBL/GenBank/DDBJ whole genome shotgun (WGS) entry which is preliminary data.</text>
</comment>
<gene>
    <name evidence="1" type="ORF">KIN20_033376</name>
    <name evidence="2" type="ORF">KIN20_036951</name>
</gene>
<organism evidence="2 3">
    <name type="scientific">Parelaphostrongylus tenuis</name>
    <name type="common">Meningeal worm</name>
    <dbReference type="NCBI Taxonomy" id="148309"/>
    <lineage>
        <taxon>Eukaryota</taxon>
        <taxon>Metazoa</taxon>
        <taxon>Ecdysozoa</taxon>
        <taxon>Nematoda</taxon>
        <taxon>Chromadorea</taxon>
        <taxon>Rhabditida</taxon>
        <taxon>Rhabditina</taxon>
        <taxon>Rhabditomorpha</taxon>
        <taxon>Strongyloidea</taxon>
        <taxon>Metastrongylidae</taxon>
        <taxon>Parelaphostrongylus</taxon>
    </lineage>
</organism>
<keyword evidence="3" id="KW-1185">Reference proteome</keyword>
<proteinExistence type="predicted"/>
<reference evidence="2" key="1">
    <citation type="submission" date="2021-06" db="EMBL/GenBank/DDBJ databases">
        <title>Parelaphostrongylus tenuis whole genome reference sequence.</title>
        <authorList>
            <person name="Garwood T.J."/>
            <person name="Larsen P.A."/>
            <person name="Fountain-Jones N.M."/>
            <person name="Garbe J.R."/>
            <person name="Macchietto M.G."/>
            <person name="Kania S.A."/>
            <person name="Gerhold R.W."/>
            <person name="Richards J.E."/>
            <person name="Wolf T.M."/>
        </authorList>
    </citation>
    <scope>NUCLEOTIDE SEQUENCE</scope>
    <source>
        <strain evidence="2">MNPRO001-30</strain>
        <tissue evidence="2">Meninges</tissue>
    </source>
</reference>
<dbReference type="EMBL" id="JAHQIW010006982">
    <property type="protein sequence ID" value="KAJ1371424.1"/>
    <property type="molecule type" value="Genomic_DNA"/>
</dbReference>
<sequence length="87" mass="9668">MAASRSVRKAAIHFLMSQRQNYIPKCGGGGRICPRKAIRPIKSVNAGEPPQSPARDHVEVVLRSVIEQDTGCCLKNNQLQEYVEHAR</sequence>
<dbReference type="Proteomes" id="UP001196413">
    <property type="component" value="Unassembled WGS sequence"/>
</dbReference>
<evidence type="ECO:0000313" key="2">
    <source>
        <dbReference type="EMBL" id="KAJ1374292.1"/>
    </source>
</evidence>
<evidence type="ECO:0000313" key="3">
    <source>
        <dbReference type="Proteomes" id="UP001196413"/>
    </source>
</evidence>
<evidence type="ECO:0000313" key="1">
    <source>
        <dbReference type="EMBL" id="KAJ1371424.1"/>
    </source>
</evidence>
<protein>
    <submittedName>
        <fullName evidence="2">Uncharacterized protein</fullName>
    </submittedName>
</protein>
<name>A0AAD5RDP7_PARTN</name>
<dbReference type="AlphaFoldDB" id="A0AAD5RDP7"/>